<dbReference type="Proteomes" id="UP000298030">
    <property type="component" value="Unassembled WGS sequence"/>
</dbReference>
<dbReference type="InterPro" id="IPR035892">
    <property type="entry name" value="C2_domain_sf"/>
</dbReference>
<dbReference type="PROSITE" id="PS51847">
    <property type="entry name" value="SMP"/>
    <property type="match status" value="1"/>
</dbReference>
<dbReference type="InterPro" id="IPR037765">
    <property type="entry name" value="C2B_Tricalbin"/>
</dbReference>
<keyword evidence="10 12" id="KW-0472">Membrane</keyword>
<keyword evidence="3" id="KW-0597">Phosphoprotein</keyword>
<evidence type="ECO:0000259" key="14">
    <source>
        <dbReference type="PROSITE" id="PS51847"/>
    </source>
</evidence>
<dbReference type="PANTHER" id="PTHR47348">
    <property type="entry name" value="MEIOTICALLY UP-REGULATED GENE 190 PROTEIN"/>
    <property type="match status" value="1"/>
</dbReference>
<dbReference type="Gene3D" id="2.60.40.150">
    <property type="entry name" value="C2 domain"/>
    <property type="match status" value="2"/>
</dbReference>
<keyword evidence="6" id="KW-0256">Endoplasmic reticulum</keyword>
<evidence type="ECO:0000256" key="4">
    <source>
        <dbReference type="ARBA" id="ARBA00022692"/>
    </source>
</evidence>
<feature type="domain" description="C2" evidence="13">
    <location>
        <begin position="404"/>
        <end position="527"/>
    </location>
</feature>
<dbReference type="PANTHER" id="PTHR47348:SF2">
    <property type="entry name" value="MEIOTICALLY UP-REGULATED 190 PROTEIN"/>
    <property type="match status" value="1"/>
</dbReference>
<dbReference type="GO" id="GO:0005789">
    <property type="term" value="C:endoplasmic reticulum membrane"/>
    <property type="evidence" value="ECO:0007669"/>
    <property type="project" value="UniProtKB-SubCell"/>
</dbReference>
<evidence type="ECO:0000256" key="8">
    <source>
        <dbReference type="ARBA" id="ARBA00023055"/>
    </source>
</evidence>
<dbReference type="OrthoDB" id="419768at2759"/>
<dbReference type="Pfam" id="PF25669">
    <property type="entry name" value="SMP_MUG190-like"/>
    <property type="match status" value="1"/>
</dbReference>
<keyword evidence="9" id="KW-0446">Lipid-binding</keyword>
<accession>A0A4Y7TAN0</accession>
<organism evidence="15 16">
    <name type="scientific">Coprinellus micaceus</name>
    <name type="common">Glistening ink-cap mushroom</name>
    <name type="synonym">Coprinus micaceus</name>
    <dbReference type="NCBI Taxonomy" id="71717"/>
    <lineage>
        <taxon>Eukaryota</taxon>
        <taxon>Fungi</taxon>
        <taxon>Dikarya</taxon>
        <taxon>Basidiomycota</taxon>
        <taxon>Agaricomycotina</taxon>
        <taxon>Agaricomycetes</taxon>
        <taxon>Agaricomycetidae</taxon>
        <taxon>Agaricales</taxon>
        <taxon>Agaricineae</taxon>
        <taxon>Psathyrellaceae</taxon>
        <taxon>Coprinellus</taxon>
    </lineage>
</organism>
<keyword evidence="16" id="KW-1185">Reference proteome</keyword>
<feature type="region of interest" description="Disordered" evidence="11">
    <location>
        <begin position="587"/>
        <end position="608"/>
    </location>
</feature>
<evidence type="ECO:0000256" key="12">
    <source>
        <dbReference type="SAM" id="Phobius"/>
    </source>
</evidence>
<evidence type="ECO:0000256" key="9">
    <source>
        <dbReference type="ARBA" id="ARBA00023121"/>
    </source>
</evidence>
<evidence type="ECO:0000256" key="1">
    <source>
        <dbReference type="ARBA" id="ARBA00004586"/>
    </source>
</evidence>
<keyword evidence="5" id="KW-0677">Repeat</keyword>
<dbReference type="InterPro" id="IPR000008">
    <property type="entry name" value="C2_dom"/>
</dbReference>
<evidence type="ECO:0000256" key="11">
    <source>
        <dbReference type="SAM" id="MobiDB-lite"/>
    </source>
</evidence>
<dbReference type="CDD" id="cd04052">
    <property type="entry name" value="C2B_Tricalbin-like"/>
    <property type="match status" value="1"/>
</dbReference>
<dbReference type="STRING" id="71717.A0A4Y7TAN0"/>
<dbReference type="AlphaFoldDB" id="A0A4Y7TAN0"/>
<evidence type="ECO:0000256" key="5">
    <source>
        <dbReference type="ARBA" id="ARBA00022737"/>
    </source>
</evidence>
<evidence type="ECO:0000256" key="6">
    <source>
        <dbReference type="ARBA" id="ARBA00022824"/>
    </source>
</evidence>
<dbReference type="SMART" id="SM00239">
    <property type="entry name" value="C2"/>
    <property type="match status" value="2"/>
</dbReference>
<feature type="transmembrane region" description="Helical" evidence="12">
    <location>
        <begin position="308"/>
        <end position="329"/>
    </location>
</feature>
<dbReference type="InterPro" id="IPR031468">
    <property type="entry name" value="SMP_LBD"/>
</dbReference>
<keyword evidence="2" id="KW-0813">Transport</keyword>
<feature type="domain" description="SMP-LTD" evidence="14">
    <location>
        <begin position="192"/>
        <end position="401"/>
    </location>
</feature>
<evidence type="ECO:0000259" key="13">
    <source>
        <dbReference type="PROSITE" id="PS50004"/>
    </source>
</evidence>
<evidence type="ECO:0000256" key="10">
    <source>
        <dbReference type="ARBA" id="ARBA00023136"/>
    </source>
</evidence>
<dbReference type="Pfam" id="PF25331">
    <property type="entry name" value="C2_Mug190_3rd"/>
    <property type="match status" value="1"/>
</dbReference>
<dbReference type="GO" id="GO:0006869">
    <property type="term" value="P:lipid transport"/>
    <property type="evidence" value="ECO:0007669"/>
    <property type="project" value="UniProtKB-KW"/>
</dbReference>
<feature type="compositionally biased region" description="Basic and acidic residues" evidence="11">
    <location>
        <begin position="965"/>
        <end position="975"/>
    </location>
</feature>
<evidence type="ECO:0000256" key="2">
    <source>
        <dbReference type="ARBA" id="ARBA00022448"/>
    </source>
</evidence>
<evidence type="ECO:0000256" key="3">
    <source>
        <dbReference type="ARBA" id="ARBA00022553"/>
    </source>
</evidence>
<dbReference type="EMBL" id="QPFP01000020">
    <property type="protein sequence ID" value="TEB31051.1"/>
    <property type="molecule type" value="Genomic_DNA"/>
</dbReference>
<sequence>MNTAAEESRKRSDTNDNSHEREVTDPVTHQPVLIHDVSKLELEQLPPPPTAKDEKIALKTDDGRSSYRRHQHMDQLVHELTHGNWWEDPLGDQRRTRVQTALLAGAAAGSGLLLLLMLYSTFNDWVGRGGSKWGVIDALCLIVGCVLLALGVTAAAVSFRLVQEDAKAIPRFRDDERKDIRRLFQPDGAGDKPETVAWLNSLLKSLWPVINPSLFIPVSDMLEDSLQASLPSFITGVRVADLGQGSEPVRILGVQWLDPGAAARDVDGMKGEEGDFVNMEVSIAYRAKETTGKGLRSRSVNAHILMEFYLAGGVMVPVWVELTGILAVARLRIQLMPNPPFLSMTTLTLLGLPKVSMKCTPLAKNFLNVMDVPFLSNLISSSIDAVTQEYVAPKSITLDLKAMLGGRPKMDTDALGVLVVTLRRAGGFDVAKSNLLNPMGKGRDLYITVGWSKWGKPLWSTRIIQKEGSPVWEETTALLVGMNELNAREAVMLQVWDSDKYTADDYHGKIEVPITELMSSEETHNRITPRTDQLTNKRGEPAHGTVHWEVGYFEKTTLEQHLEKKHQNYEEVRANIEHEAERKLREAMAAGDEKKDEVEQQKREDLKDRGDEMIAASAPTKDWPSGILSIRVEQISGLEVEKVRESGVKDEAEEDDSGDMPSSYCTIIINHQRVYKTRTKMKSDNPYFDAGTEKFIRDWKKTTIMVAVRDHRLHENDPLLGIVFLPLHDVLKHRSQWTGSVPIVGGIGYGRMRLTLTFRSIQLHLPRRLLGWDVGTIDISPHITATIHLPTELANCKLIILTPWGKRKMHPQHEGGWSTRSGGPIRLPVKKRYSSCLTIEFKKGVPGPDQTRAFATLWLKDIPDDEEVDVSLPVCINEPKHMLAHGMSNAETHTSPEDGDLGRIEFRMTFWSGLSGYHHRIADKDPNMGTVMEVLDCAEGVERLDEQEFPEEEGYVSESTDSESSSERTVFDEEDSPVVHDMDPELHKVHRKPKGALKNFRAKQGDLNRRHRGLMQWGAVRKMAWIGHGVEESAKKVGEKLTFKHHEKGPAVEKEV</sequence>
<feature type="compositionally biased region" description="Basic and acidic residues" evidence="11">
    <location>
        <begin position="51"/>
        <end position="65"/>
    </location>
</feature>
<keyword evidence="7 12" id="KW-1133">Transmembrane helix</keyword>
<keyword evidence="8" id="KW-0445">Lipid transport</keyword>
<feature type="region of interest" description="Disordered" evidence="11">
    <location>
        <begin position="947"/>
        <end position="975"/>
    </location>
</feature>
<comment type="caution">
    <text evidence="15">The sequence shown here is derived from an EMBL/GenBank/DDBJ whole genome shotgun (WGS) entry which is preliminary data.</text>
</comment>
<feature type="region of interest" description="Disordered" evidence="11">
    <location>
        <begin position="1"/>
        <end position="68"/>
    </location>
</feature>
<feature type="transmembrane region" description="Helical" evidence="12">
    <location>
        <begin position="101"/>
        <end position="122"/>
    </location>
</feature>
<comment type="subcellular location">
    <subcellularLocation>
        <location evidence="1">Endoplasmic reticulum membrane</location>
    </subcellularLocation>
</comment>
<feature type="domain" description="C2" evidence="13">
    <location>
        <begin position="608"/>
        <end position="741"/>
    </location>
</feature>
<name>A0A4Y7TAN0_COPMI</name>
<feature type="compositionally biased region" description="Basic and acidic residues" evidence="11">
    <location>
        <begin position="1"/>
        <end position="24"/>
    </location>
</feature>
<feature type="transmembrane region" description="Helical" evidence="12">
    <location>
        <begin position="134"/>
        <end position="162"/>
    </location>
</feature>
<reference evidence="15 16" key="1">
    <citation type="journal article" date="2019" name="Nat. Ecol. Evol.">
        <title>Megaphylogeny resolves global patterns of mushroom evolution.</title>
        <authorList>
            <person name="Varga T."/>
            <person name="Krizsan K."/>
            <person name="Foldi C."/>
            <person name="Dima B."/>
            <person name="Sanchez-Garcia M."/>
            <person name="Sanchez-Ramirez S."/>
            <person name="Szollosi G.J."/>
            <person name="Szarkandi J.G."/>
            <person name="Papp V."/>
            <person name="Albert L."/>
            <person name="Andreopoulos W."/>
            <person name="Angelini C."/>
            <person name="Antonin V."/>
            <person name="Barry K.W."/>
            <person name="Bougher N.L."/>
            <person name="Buchanan P."/>
            <person name="Buyck B."/>
            <person name="Bense V."/>
            <person name="Catcheside P."/>
            <person name="Chovatia M."/>
            <person name="Cooper J."/>
            <person name="Damon W."/>
            <person name="Desjardin D."/>
            <person name="Finy P."/>
            <person name="Geml J."/>
            <person name="Haridas S."/>
            <person name="Hughes K."/>
            <person name="Justo A."/>
            <person name="Karasinski D."/>
            <person name="Kautmanova I."/>
            <person name="Kiss B."/>
            <person name="Kocsube S."/>
            <person name="Kotiranta H."/>
            <person name="LaButti K.M."/>
            <person name="Lechner B.E."/>
            <person name="Liimatainen K."/>
            <person name="Lipzen A."/>
            <person name="Lukacs Z."/>
            <person name="Mihaltcheva S."/>
            <person name="Morgado L.N."/>
            <person name="Niskanen T."/>
            <person name="Noordeloos M.E."/>
            <person name="Ohm R.A."/>
            <person name="Ortiz-Santana B."/>
            <person name="Ovrebo C."/>
            <person name="Racz N."/>
            <person name="Riley R."/>
            <person name="Savchenko A."/>
            <person name="Shiryaev A."/>
            <person name="Soop K."/>
            <person name="Spirin V."/>
            <person name="Szebenyi C."/>
            <person name="Tomsovsky M."/>
            <person name="Tulloss R.E."/>
            <person name="Uehling J."/>
            <person name="Grigoriev I.V."/>
            <person name="Vagvolgyi C."/>
            <person name="Papp T."/>
            <person name="Martin F.M."/>
            <person name="Miettinen O."/>
            <person name="Hibbett D.S."/>
            <person name="Nagy L.G."/>
        </authorList>
    </citation>
    <scope>NUCLEOTIDE SEQUENCE [LARGE SCALE GENOMIC DNA]</scope>
    <source>
        <strain evidence="15 16">FP101781</strain>
    </source>
</reference>
<dbReference type="InterPro" id="IPR057349">
    <property type="entry name" value="C2_Mug190_3rd"/>
</dbReference>
<keyword evidence="4 12" id="KW-0812">Transmembrane</keyword>
<dbReference type="GO" id="GO:0008289">
    <property type="term" value="F:lipid binding"/>
    <property type="evidence" value="ECO:0007669"/>
    <property type="project" value="UniProtKB-KW"/>
</dbReference>
<protein>
    <submittedName>
        <fullName evidence="15">Uncharacterized protein</fullName>
    </submittedName>
</protein>
<evidence type="ECO:0000313" key="15">
    <source>
        <dbReference type="EMBL" id="TEB31051.1"/>
    </source>
</evidence>
<dbReference type="CDD" id="cd21676">
    <property type="entry name" value="SMP_Mug190"/>
    <property type="match status" value="1"/>
</dbReference>
<gene>
    <name evidence="15" type="ORF">FA13DRAFT_1791769</name>
</gene>
<dbReference type="SUPFAM" id="SSF49562">
    <property type="entry name" value="C2 domain (Calcium/lipid-binding domain, CaLB)"/>
    <property type="match status" value="2"/>
</dbReference>
<proteinExistence type="predicted"/>
<evidence type="ECO:0000256" key="7">
    <source>
        <dbReference type="ARBA" id="ARBA00022989"/>
    </source>
</evidence>
<dbReference type="GO" id="GO:0061817">
    <property type="term" value="P:endoplasmic reticulum-plasma membrane tethering"/>
    <property type="evidence" value="ECO:0007669"/>
    <property type="project" value="InterPro"/>
</dbReference>
<dbReference type="Pfam" id="PF00168">
    <property type="entry name" value="C2"/>
    <property type="match status" value="2"/>
</dbReference>
<dbReference type="PROSITE" id="PS50004">
    <property type="entry name" value="C2"/>
    <property type="match status" value="2"/>
</dbReference>
<evidence type="ECO:0000313" key="16">
    <source>
        <dbReference type="Proteomes" id="UP000298030"/>
    </source>
</evidence>